<feature type="compositionally biased region" description="Acidic residues" evidence="1">
    <location>
        <begin position="451"/>
        <end position="462"/>
    </location>
</feature>
<sequence length="462" mass="50357">MHIIQTIAVAIIIDGPPDGAGSLLDWPTRLGQWISNLPSHLVALWHAAERLWWPWAPLLILSMVLGTVAVRLALAALWRRVAAGGYWVEITPTRTVDVARWGLVWRRLDELAEDAGGRWRLVRPPLAFEVWADGRGLRAGLWLPGWVSERVVAGEVARAWPGAAVNRTEPPAMDGAVAGVWLAADSYHPETGWQVDDPRPRTGLRRGVGADPDLGMVLAALADPGVEQVQRLLLQVLVRPAPGRRLGRLAAAARHPLEQSRGGVAAGFDGLLWLVRGLLRLVLEVLDIFLTSGRSNPSRASHARSGSAGRREPPDPLDREAMAEARAKHHDGPHLLATVRVGAVGGRRRNARQAAQSVAAGYREASRWLHPVRLGRARSALSLRRASPGQWLLLSANELGVLAHLPPDPALYRFDTAARHRAHPGGARRADPEAGWTRHGWTPDTERGGDPGDDDEFPEEEV</sequence>
<feature type="region of interest" description="Disordered" evidence="1">
    <location>
        <begin position="422"/>
        <end position="462"/>
    </location>
</feature>
<evidence type="ECO:0000313" key="3">
    <source>
        <dbReference type="EMBL" id="MDQ7905976.1"/>
    </source>
</evidence>
<organism evidence="3 4">
    <name type="scientific">Phytohabitans maris</name>
    <dbReference type="NCBI Taxonomy" id="3071409"/>
    <lineage>
        <taxon>Bacteria</taxon>
        <taxon>Bacillati</taxon>
        <taxon>Actinomycetota</taxon>
        <taxon>Actinomycetes</taxon>
        <taxon>Micromonosporales</taxon>
        <taxon>Micromonosporaceae</taxon>
    </lineage>
</organism>
<feature type="region of interest" description="Disordered" evidence="1">
    <location>
        <begin position="294"/>
        <end position="317"/>
    </location>
</feature>
<feature type="transmembrane region" description="Helical" evidence="2">
    <location>
        <begin position="52"/>
        <end position="74"/>
    </location>
</feature>
<evidence type="ECO:0000256" key="2">
    <source>
        <dbReference type="SAM" id="Phobius"/>
    </source>
</evidence>
<keyword evidence="2" id="KW-1133">Transmembrane helix</keyword>
<comment type="caution">
    <text evidence="3">The sequence shown here is derived from an EMBL/GenBank/DDBJ whole genome shotgun (WGS) entry which is preliminary data.</text>
</comment>
<reference evidence="3 4" key="1">
    <citation type="submission" date="2023-08" db="EMBL/GenBank/DDBJ databases">
        <title>Phytohabitans sansha sp. nov., isolated from marine sediment.</title>
        <authorList>
            <person name="Zhao Y."/>
            <person name="Yi K."/>
        </authorList>
    </citation>
    <scope>NUCLEOTIDE SEQUENCE [LARGE SCALE GENOMIC DNA]</scope>
    <source>
        <strain evidence="3 4">ZYX-F-186</strain>
    </source>
</reference>
<keyword evidence="2" id="KW-0812">Transmembrane</keyword>
<dbReference type="EMBL" id="JAVHUY010000013">
    <property type="protein sequence ID" value="MDQ7905976.1"/>
    <property type="molecule type" value="Genomic_DNA"/>
</dbReference>
<accession>A0ABU0ZHK0</accession>
<proteinExistence type="predicted"/>
<name>A0ABU0ZHK0_9ACTN</name>
<evidence type="ECO:0000256" key="1">
    <source>
        <dbReference type="SAM" id="MobiDB-lite"/>
    </source>
</evidence>
<keyword evidence="2" id="KW-0472">Membrane</keyword>
<evidence type="ECO:0000313" key="4">
    <source>
        <dbReference type="Proteomes" id="UP001230908"/>
    </source>
</evidence>
<protein>
    <submittedName>
        <fullName evidence="3">Uncharacterized protein</fullName>
    </submittedName>
</protein>
<dbReference type="RefSeq" id="WP_308713244.1">
    <property type="nucleotide sequence ID" value="NZ_JAVHUY010000013.1"/>
</dbReference>
<keyword evidence="4" id="KW-1185">Reference proteome</keyword>
<dbReference type="Proteomes" id="UP001230908">
    <property type="component" value="Unassembled WGS sequence"/>
</dbReference>
<gene>
    <name evidence="3" type="ORF">RB614_15800</name>
</gene>
<feature type="compositionally biased region" description="Low complexity" evidence="1">
    <location>
        <begin position="298"/>
        <end position="308"/>
    </location>
</feature>